<evidence type="ECO:0000313" key="7">
    <source>
        <dbReference type="Proteomes" id="UP000003345"/>
    </source>
</evidence>
<sequence length="293" mass="34176">MNDLSIIILNYNSFFDTKKCVKNLLSFKSDFRIIIVDNCSTDNSFIELKTYFSVELDNNLIDLIQTDRNGGYSYGNNYGIIYSKNKYQSKYIAILNPDIFLPNISNLTELKKVLKENDDIALVGGCTIENKTFSLEKSAWNIPNWKDVVLDRALFLPKKITQLTVIKDNIGLTECIVGCFFMIKEDIFKQVGYFDENVFLYNEENILGIKLRKYGYKAAVILDQYYYHNHNFSKDKNKTLLNKMKMLGIRFTSRKYLISTYYSSILIPFLFLVEFINGSKIALGHIKWKILRR</sequence>
<organism evidence="6 7">
    <name type="scientific">Haemophilus paraphrohaemolyticus HK411</name>
    <dbReference type="NCBI Taxonomy" id="1095743"/>
    <lineage>
        <taxon>Bacteria</taxon>
        <taxon>Pseudomonadati</taxon>
        <taxon>Pseudomonadota</taxon>
        <taxon>Gammaproteobacteria</taxon>
        <taxon>Pasteurellales</taxon>
        <taxon>Pasteurellaceae</taxon>
        <taxon>Haemophilus</taxon>
    </lineage>
</organism>
<dbReference type="AlphaFoldDB" id="I2NEY1"/>
<keyword evidence="4" id="KW-0472">Membrane</keyword>
<keyword evidence="3 6" id="KW-0808">Transferase</keyword>
<dbReference type="SUPFAM" id="SSF53448">
    <property type="entry name" value="Nucleotide-diphospho-sugar transferases"/>
    <property type="match status" value="1"/>
</dbReference>
<dbReference type="EC" id="2.4.-.-" evidence="6"/>
<reference evidence="6 7" key="1">
    <citation type="submission" date="2012-04" db="EMBL/GenBank/DDBJ databases">
        <authorList>
            <person name="Harkins D.M."/>
            <person name="Madupu R."/>
            <person name="Durkin A.S."/>
            <person name="Torralba M."/>
            <person name="Methe B."/>
            <person name="Sutton G.G."/>
            <person name="Nelson K.E."/>
        </authorList>
    </citation>
    <scope>NUCLEOTIDE SEQUENCE [LARGE SCALE GENOMIC DNA]</scope>
    <source>
        <strain evidence="6 7">HK411</strain>
    </source>
</reference>
<accession>I2NEY1</accession>
<evidence type="ECO:0000259" key="5">
    <source>
        <dbReference type="Pfam" id="PF00535"/>
    </source>
</evidence>
<keyword evidence="4" id="KW-0812">Transmembrane</keyword>
<dbReference type="PANTHER" id="PTHR43179">
    <property type="entry name" value="RHAMNOSYLTRANSFERASE WBBL"/>
    <property type="match status" value="1"/>
</dbReference>
<dbReference type="OrthoDB" id="9771846at2"/>
<feature type="transmembrane region" description="Helical" evidence="4">
    <location>
        <begin position="261"/>
        <end position="283"/>
    </location>
</feature>
<name>I2NEY1_9PAST</name>
<dbReference type="GO" id="GO:0016757">
    <property type="term" value="F:glycosyltransferase activity"/>
    <property type="evidence" value="ECO:0007669"/>
    <property type="project" value="UniProtKB-KW"/>
</dbReference>
<comment type="similarity">
    <text evidence="1">Belongs to the glycosyltransferase 2 family.</text>
</comment>
<keyword evidence="2 6" id="KW-0328">Glycosyltransferase</keyword>
<evidence type="ECO:0000313" key="6">
    <source>
        <dbReference type="EMBL" id="EIG24392.1"/>
    </source>
</evidence>
<dbReference type="InterPro" id="IPR029044">
    <property type="entry name" value="Nucleotide-diphossugar_trans"/>
</dbReference>
<gene>
    <name evidence="6" type="ORF">HMPREF1054_0452</name>
</gene>
<evidence type="ECO:0000256" key="2">
    <source>
        <dbReference type="ARBA" id="ARBA00022676"/>
    </source>
</evidence>
<evidence type="ECO:0000256" key="4">
    <source>
        <dbReference type="SAM" id="Phobius"/>
    </source>
</evidence>
<evidence type="ECO:0000256" key="1">
    <source>
        <dbReference type="ARBA" id="ARBA00006739"/>
    </source>
</evidence>
<evidence type="ECO:0000256" key="3">
    <source>
        <dbReference type="ARBA" id="ARBA00022679"/>
    </source>
</evidence>
<dbReference type="Pfam" id="PF00535">
    <property type="entry name" value="Glycos_transf_2"/>
    <property type="match status" value="1"/>
</dbReference>
<dbReference type="Proteomes" id="UP000003345">
    <property type="component" value="Unassembled WGS sequence"/>
</dbReference>
<proteinExistence type="inferred from homology"/>
<dbReference type="eggNOG" id="COG1216">
    <property type="taxonomic scope" value="Bacteria"/>
</dbReference>
<dbReference type="InterPro" id="IPR001173">
    <property type="entry name" value="Glyco_trans_2-like"/>
</dbReference>
<protein>
    <submittedName>
        <fullName evidence="6">Glycosyltransferase, group 2 family protein</fullName>
        <ecNumber evidence="6">2.4.-.-</ecNumber>
    </submittedName>
</protein>
<dbReference type="EMBL" id="AJMU01000067">
    <property type="protein sequence ID" value="EIG24392.1"/>
    <property type="molecule type" value="Genomic_DNA"/>
</dbReference>
<keyword evidence="4" id="KW-1133">Transmembrane helix</keyword>
<dbReference type="PATRIC" id="fig|1095743.3.peg.1461"/>
<dbReference type="Gene3D" id="3.90.550.10">
    <property type="entry name" value="Spore Coat Polysaccharide Biosynthesis Protein SpsA, Chain A"/>
    <property type="match status" value="1"/>
</dbReference>
<feature type="domain" description="Glycosyltransferase 2-like" evidence="5">
    <location>
        <begin position="5"/>
        <end position="188"/>
    </location>
</feature>
<dbReference type="PANTHER" id="PTHR43179:SF12">
    <property type="entry name" value="GALACTOFURANOSYLTRANSFERASE GLFT2"/>
    <property type="match status" value="1"/>
</dbReference>
<dbReference type="RefSeq" id="WP_005709401.1">
    <property type="nucleotide sequence ID" value="NZ_AJMU01000067.1"/>
</dbReference>
<comment type="caution">
    <text evidence="6">The sequence shown here is derived from an EMBL/GenBank/DDBJ whole genome shotgun (WGS) entry which is preliminary data.</text>
</comment>